<dbReference type="AlphaFoldDB" id="A0A176WDH5"/>
<keyword evidence="3" id="KW-1185">Reference proteome</keyword>
<dbReference type="Proteomes" id="UP000077202">
    <property type="component" value="Unassembled WGS sequence"/>
</dbReference>
<comment type="caution">
    <text evidence="2">The sequence shown here is derived from an EMBL/GenBank/DDBJ whole genome shotgun (WGS) entry which is preliminary data.</text>
</comment>
<reference evidence="2" key="1">
    <citation type="submission" date="2016-03" db="EMBL/GenBank/DDBJ databases">
        <title>Mechanisms controlling the formation of the plant cell surface in tip-growing cells are functionally conserved among land plants.</title>
        <authorList>
            <person name="Honkanen S."/>
            <person name="Jones V.A."/>
            <person name="Morieri G."/>
            <person name="Champion C."/>
            <person name="Hetherington A.J."/>
            <person name="Kelly S."/>
            <person name="Saint-Marcoux D."/>
            <person name="Proust H."/>
            <person name="Prescott H."/>
            <person name="Dolan L."/>
        </authorList>
    </citation>
    <scope>NUCLEOTIDE SEQUENCE [LARGE SCALE GENOMIC DNA]</scope>
    <source>
        <tissue evidence="2">Whole gametophyte</tissue>
    </source>
</reference>
<feature type="compositionally biased region" description="Basic and acidic residues" evidence="1">
    <location>
        <begin position="71"/>
        <end position="80"/>
    </location>
</feature>
<name>A0A176WDH5_MARPO</name>
<evidence type="ECO:0000313" key="3">
    <source>
        <dbReference type="Proteomes" id="UP000077202"/>
    </source>
</evidence>
<proteinExistence type="predicted"/>
<dbReference type="EMBL" id="LVLJ01001171">
    <property type="protein sequence ID" value="OAE31129.1"/>
    <property type="molecule type" value="Genomic_DNA"/>
</dbReference>
<organism evidence="2 3">
    <name type="scientific">Marchantia polymorpha subsp. ruderalis</name>
    <dbReference type="NCBI Taxonomy" id="1480154"/>
    <lineage>
        <taxon>Eukaryota</taxon>
        <taxon>Viridiplantae</taxon>
        <taxon>Streptophyta</taxon>
        <taxon>Embryophyta</taxon>
        <taxon>Marchantiophyta</taxon>
        <taxon>Marchantiopsida</taxon>
        <taxon>Marchantiidae</taxon>
        <taxon>Marchantiales</taxon>
        <taxon>Marchantiaceae</taxon>
        <taxon>Marchantia</taxon>
    </lineage>
</organism>
<accession>A0A176WDH5</accession>
<sequence>MPVLPRPQLMEGRAIFRIGLVHLCGFALKSTTVVPTEEDAQNQQNHPSLWHVLEASDLRTGEWGPPGTFGWKERQPRRVD</sequence>
<evidence type="ECO:0000313" key="2">
    <source>
        <dbReference type="EMBL" id="OAE31129.1"/>
    </source>
</evidence>
<protein>
    <submittedName>
        <fullName evidence="2">Uncharacterized protein</fullName>
    </submittedName>
</protein>
<gene>
    <name evidence="2" type="ORF">AXG93_150s1190</name>
</gene>
<feature type="region of interest" description="Disordered" evidence="1">
    <location>
        <begin position="59"/>
        <end position="80"/>
    </location>
</feature>
<evidence type="ECO:0000256" key="1">
    <source>
        <dbReference type="SAM" id="MobiDB-lite"/>
    </source>
</evidence>